<dbReference type="Gene3D" id="3.10.420.10">
    <property type="entry name" value="SecB-like"/>
    <property type="match status" value="1"/>
</dbReference>
<comment type="caution">
    <text evidence="1">The sequence shown here is derived from an EMBL/GenBank/DDBJ whole genome shotgun (WGS) entry which is preliminary data.</text>
</comment>
<name>A0A839UTV6_9GAMM</name>
<evidence type="ECO:0000313" key="1">
    <source>
        <dbReference type="EMBL" id="MBB3170151.1"/>
    </source>
</evidence>
<dbReference type="RefSeq" id="WP_183911651.1">
    <property type="nucleotide sequence ID" value="NZ_JACHXZ010000006.1"/>
</dbReference>
<dbReference type="AlphaFoldDB" id="A0A839UTV6"/>
<reference evidence="1 2" key="1">
    <citation type="submission" date="2020-08" db="EMBL/GenBank/DDBJ databases">
        <title>Genomic Encyclopedia of Type Strains, Phase III (KMG-III): the genomes of soil and plant-associated and newly described type strains.</title>
        <authorList>
            <person name="Whitman W."/>
        </authorList>
    </citation>
    <scope>NUCLEOTIDE SEQUENCE [LARGE SCALE GENOMIC DNA]</scope>
    <source>
        <strain evidence="1 2">CECT 8571</strain>
    </source>
</reference>
<keyword evidence="2" id="KW-1185">Reference proteome</keyword>
<evidence type="ECO:0000313" key="2">
    <source>
        <dbReference type="Proteomes" id="UP000559987"/>
    </source>
</evidence>
<organism evidence="1 2">
    <name type="scientific">Simiduia aestuariiviva</name>
    <dbReference type="NCBI Taxonomy" id="1510459"/>
    <lineage>
        <taxon>Bacteria</taxon>
        <taxon>Pseudomonadati</taxon>
        <taxon>Pseudomonadota</taxon>
        <taxon>Gammaproteobacteria</taxon>
        <taxon>Cellvibrionales</taxon>
        <taxon>Cellvibrionaceae</taxon>
        <taxon>Simiduia</taxon>
    </lineage>
</organism>
<dbReference type="Proteomes" id="UP000559987">
    <property type="component" value="Unassembled WGS sequence"/>
</dbReference>
<dbReference type="EMBL" id="JACHXZ010000006">
    <property type="protein sequence ID" value="MBB3170151.1"/>
    <property type="molecule type" value="Genomic_DNA"/>
</dbReference>
<accession>A0A839UTV6</accession>
<protein>
    <recommendedName>
        <fullName evidence="3">Preprotein translocase subunit SecB</fullName>
    </recommendedName>
</protein>
<evidence type="ECO:0008006" key="3">
    <source>
        <dbReference type="Google" id="ProtNLM"/>
    </source>
</evidence>
<proteinExistence type="predicted"/>
<gene>
    <name evidence="1" type="ORF">FHS30_003368</name>
</gene>
<sequence>MNPSILQLEHYAFLSVEVRCNPVAEFDRIPQGYSIEDVKFTLKQIERDEDEDGDTTIIQLRVQSNPESKDKEGSLSNFYEIDVEAIAYISFSDSAPERYKSVKETADKIKVINGANILYGVVRDRVDSITSSMLWGRVILPLATFDKVEKTVDTSESDN</sequence>
<dbReference type="InterPro" id="IPR035958">
    <property type="entry name" value="SecB-like_sf"/>
</dbReference>